<dbReference type="GO" id="GO:0003677">
    <property type="term" value="F:DNA binding"/>
    <property type="evidence" value="ECO:0007669"/>
    <property type="project" value="UniProtKB-KW"/>
</dbReference>
<feature type="domain" description="Response regulatory" evidence="5">
    <location>
        <begin position="8"/>
        <end position="124"/>
    </location>
</feature>
<dbReference type="PROSITE" id="PS50110">
    <property type="entry name" value="RESPONSE_REGULATORY"/>
    <property type="match status" value="1"/>
</dbReference>
<dbReference type="KEGG" id="obg:Verru16b_02458"/>
<dbReference type="PROSITE" id="PS50043">
    <property type="entry name" value="HTH_LUXR_2"/>
    <property type="match status" value="1"/>
</dbReference>
<evidence type="ECO:0000256" key="1">
    <source>
        <dbReference type="ARBA" id="ARBA00022553"/>
    </source>
</evidence>
<proteinExistence type="predicted"/>
<accession>A0A1D8AWV7</accession>
<dbReference type="RefSeq" id="WP_069962533.1">
    <property type="nucleotide sequence ID" value="NZ_CP016094.1"/>
</dbReference>
<dbReference type="InterPro" id="IPR039420">
    <property type="entry name" value="WalR-like"/>
</dbReference>
<protein>
    <submittedName>
        <fullName evidence="6">Transcriptional regulatory protein DevR (DosR)</fullName>
    </submittedName>
</protein>
<evidence type="ECO:0000256" key="3">
    <source>
        <dbReference type="PROSITE-ProRule" id="PRU00169"/>
    </source>
</evidence>
<dbReference type="Pfam" id="PF00196">
    <property type="entry name" value="GerE"/>
    <property type="match status" value="1"/>
</dbReference>
<evidence type="ECO:0000259" key="4">
    <source>
        <dbReference type="PROSITE" id="PS50043"/>
    </source>
</evidence>
<dbReference type="InterPro" id="IPR016032">
    <property type="entry name" value="Sig_transdc_resp-reg_C-effctor"/>
</dbReference>
<dbReference type="PANTHER" id="PTHR43214">
    <property type="entry name" value="TWO-COMPONENT RESPONSE REGULATOR"/>
    <property type="match status" value="1"/>
</dbReference>
<feature type="modified residue" description="4-aspartylphosphate" evidence="3">
    <location>
        <position position="59"/>
    </location>
</feature>
<dbReference type="GO" id="GO:0000160">
    <property type="term" value="P:phosphorelay signal transduction system"/>
    <property type="evidence" value="ECO:0007669"/>
    <property type="project" value="InterPro"/>
</dbReference>
<dbReference type="InterPro" id="IPR000792">
    <property type="entry name" value="Tscrpt_reg_LuxR_C"/>
</dbReference>
<dbReference type="InterPro" id="IPR011006">
    <property type="entry name" value="CheY-like_superfamily"/>
</dbReference>
<dbReference type="CDD" id="cd06170">
    <property type="entry name" value="LuxR_C_like"/>
    <property type="match status" value="1"/>
</dbReference>
<evidence type="ECO:0000313" key="6">
    <source>
        <dbReference type="EMBL" id="AOS45377.1"/>
    </source>
</evidence>
<dbReference type="SMART" id="SM00448">
    <property type="entry name" value="REC"/>
    <property type="match status" value="1"/>
</dbReference>
<evidence type="ECO:0000256" key="2">
    <source>
        <dbReference type="ARBA" id="ARBA00023125"/>
    </source>
</evidence>
<dbReference type="SMART" id="SM00421">
    <property type="entry name" value="HTH_LUXR"/>
    <property type="match status" value="1"/>
</dbReference>
<dbReference type="OrthoDB" id="191163at2"/>
<keyword evidence="2" id="KW-0238">DNA-binding</keyword>
<gene>
    <name evidence="6" type="primary">devR</name>
    <name evidence="6" type="ORF">Verru16b_02458</name>
</gene>
<dbReference type="CDD" id="cd17535">
    <property type="entry name" value="REC_NarL-like"/>
    <property type="match status" value="1"/>
</dbReference>
<evidence type="ECO:0000259" key="5">
    <source>
        <dbReference type="PROSITE" id="PS50110"/>
    </source>
</evidence>
<dbReference type="PRINTS" id="PR00038">
    <property type="entry name" value="HTHLUXR"/>
</dbReference>
<keyword evidence="1 3" id="KW-0597">Phosphoprotein</keyword>
<organism evidence="6 7">
    <name type="scientific">Lacunisphaera limnophila</name>
    <dbReference type="NCBI Taxonomy" id="1838286"/>
    <lineage>
        <taxon>Bacteria</taxon>
        <taxon>Pseudomonadati</taxon>
        <taxon>Verrucomicrobiota</taxon>
        <taxon>Opitutia</taxon>
        <taxon>Opitutales</taxon>
        <taxon>Opitutaceae</taxon>
        <taxon>Lacunisphaera</taxon>
    </lineage>
</organism>
<dbReference type="GO" id="GO:0006355">
    <property type="term" value="P:regulation of DNA-templated transcription"/>
    <property type="evidence" value="ECO:0007669"/>
    <property type="project" value="InterPro"/>
</dbReference>
<dbReference type="AlphaFoldDB" id="A0A1D8AWV7"/>
<feature type="domain" description="HTH luxR-type" evidence="4">
    <location>
        <begin position="150"/>
        <end position="215"/>
    </location>
</feature>
<dbReference type="SUPFAM" id="SSF52172">
    <property type="entry name" value="CheY-like"/>
    <property type="match status" value="1"/>
</dbReference>
<dbReference type="InterPro" id="IPR001789">
    <property type="entry name" value="Sig_transdc_resp-reg_receiver"/>
</dbReference>
<evidence type="ECO:0000313" key="7">
    <source>
        <dbReference type="Proteomes" id="UP000095228"/>
    </source>
</evidence>
<keyword evidence="7" id="KW-1185">Reference proteome</keyword>
<sequence length="222" mass="23908">MTTAPAIRVLLVDDSPIIRLGLRSALEDYADLKIVGEAGSATVGLDLVNRLKPDVVMLDLHLPDKSGLLACRDYLKSRPQTAILILTSSSNERHMHDAIEAGARGYLLKENEGPALAAALRTVARGQSVIDPSMAGQVLNLVRNKGAHTAADRLADLSPQERRVVALLASGLTNKEIGDQLSLTEKTVKNYLATIFNKLNITRRTQAAALYVEAGQPPQRDA</sequence>
<dbReference type="Pfam" id="PF00072">
    <property type="entry name" value="Response_reg"/>
    <property type="match status" value="1"/>
</dbReference>
<dbReference type="Proteomes" id="UP000095228">
    <property type="component" value="Chromosome"/>
</dbReference>
<dbReference type="EMBL" id="CP016094">
    <property type="protein sequence ID" value="AOS45377.1"/>
    <property type="molecule type" value="Genomic_DNA"/>
</dbReference>
<dbReference type="InterPro" id="IPR058245">
    <property type="entry name" value="NreC/VraR/RcsB-like_REC"/>
</dbReference>
<reference evidence="6 7" key="1">
    <citation type="submission" date="2016-06" db="EMBL/GenBank/DDBJ databases">
        <title>Three novel species with peptidoglycan cell walls form the new genus Lacunisphaera gen. nov. in the family Opitutaceae of the verrucomicrobial subdivision 4.</title>
        <authorList>
            <person name="Rast P."/>
            <person name="Gloeckner I."/>
            <person name="Jogler M."/>
            <person name="Boedeker C."/>
            <person name="Jeske O."/>
            <person name="Wiegand S."/>
            <person name="Reinhardt R."/>
            <person name="Schumann P."/>
            <person name="Rohde M."/>
            <person name="Spring S."/>
            <person name="Gloeckner F.O."/>
            <person name="Jogler C."/>
        </authorList>
    </citation>
    <scope>NUCLEOTIDE SEQUENCE [LARGE SCALE GENOMIC DNA]</scope>
    <source>
        <strain evidence="6 7">IG16b</strain>
    </source>
</reference>
<name>A0A1D8AWV7_9BACT</name>
<dbReference type="Gene3D" id="3.40.50.2300">
    <property type="match status" value="1"/>
</dbReference>
<dbReference type="STRING" id="1838286.Verru16b_02458"/>
<dbReference type="SUPFAM" id="SSF46894">
    <property type="entry name" value="C-terminal effector domain of the bipartite response regulators"/>
    <property type="match status" value="1"/>
</dbReference>